<accession>A0A9X1ZSX0</accession>
<evidence type="ECO:0000256" key="2">
    <source>
        <dbReference type="HAMAP-Rule" id="MF_00758"/>
    </source>
</evidence>
<dbReference type="PANTHER" id="PTHR30327">
    <property type="entry name" value="UNCHARACTERIZED PROTEIN YQGE"/>
    <property type="match status" value="1"/>
</dbReference>
<dbReference type="InterPro" id="IPR003774">
    <property type="entry name" value="AlgH-like"/>
</dbReference>
<dbReference type="Gene3D" id="3.40.1740.10">
    <property type="entry name" value="VC0467-like"/>
    <property type="match status" value="1"/>
</dbReference>
<comment type="caution">
    <text evidence="3">The sequence shown here is derived from an EMBL/GenBank/DDBJ whole genome shotgun (WGS) entry which is preliminary data.</text>
</comment>
<organism evidence="3 4">
    <name type="scientific">Shewanella gaetbuli</name>
    <dbReference type="NCBI Taxonomy" id="220752"/>
    <lineage>
        <taxon>Bacteria</taxon>
        <taxon>Pseudomonadati</taxon>
        <taxon>Pseudomonadota</taxon>
        <taxon>Gammaproteobacteria</taxon>
        <taxon>Alteromonadales</taxon>
        <taxon>Shewanellaceae</taxon>
        <taxon>Shewanella</taxon>
    </lineage>
</organism>
<dbReference type="AlphaFoldDB" id="A0A9X1ZSX0"/>
<dbReference type="Pfam" id="PF02622">
    <property type="entry name" value="DUF179"/>
    <property type="match status" value="1"/>
</dbReference>
<comment type="similarity">
    <text evidence="1 2">Belongs to the UPF0301 (AlgH) family.</text>
</comment>
<dbReference type="GO" id="GO:0005829">
    <property type="term" value="C:cytosol"/>
    <property type="evidence" value="ECO:0007669"/>
    <property type="project" value="TreeGrafter"/>
</dbReference>
<dbReference type="HAMAP" id="MF_00758">
    <property type="entry name" value="UPF0301"/>
    <property type="match status" value="1"/>
</dbReference>
<protein>
    <recommendedName>
        <fullName evidence="2">UPF0301 protein L2672_02365</fullName>
    </recommendedName>
</protein>
<sequence>MPSLEETFFERSVIYICEHDDKGAMGLIINRPIGLELEDLLDQMGLNPTEEVAFNINSQVLVGGPVAPERGFVLHSPQSSWINSHQVSDYCMLTTSRDVLSSIGTPKSPDEYLVALGYAGWGKDQLEQELAENTWLTIKATADLLYSKSPETLWEQATKQLGFDMWQISTQVGHA</sequence>
<dbReference type="PANTHER" id="PTHR30327:SF1">
    <property type="entry name" value="UPF0301 PROTEIN YQGE"/>
    <property type="match status" value="1"/>
</dbReference>
<evidence type="ECO:0000256" key="1">
    <source>
        <dbReference type="ARBA" id="ARBA00009600"/>
    </source>
</evidence>
<dbReference type="NCBIfam" id="NF001266">
    <property type="entry name" value="PRK00228.1-1"/>
    <property type="match status" value="1"/>
</dbReference>
<gene>
    <name evidence="3" type="ORF">L2672_02365</name>
</gene>
<dbReference type="EMBL" id="JAKIKP010000001">
    <property type="protein sequence ID" value="MCL1141546.1"/>
    <property type="molecule type" value="Genomic_DNA"/>
</dbReference>
<evidence type="ECO:0000313" key="3">
    <source>
        <dbReference type="EMBL" id="MCL1141546.1"/>
    </source>
</evidence>
<evidence type="ECO:0000313" key="4">
    <source>
        <dbReference type="Proteomes" id="UP001139333"/>
    </source>
</evidence>
<keyword evidence="4" id="KW-1185">Reference proteome</keyword>
<dbReference type="SUPFAM" id="SSF143456">
    <property type="entry name" value="VC0467-like"/>
    <property type="match status" value="1"/>
</dbReference>
<name>A0A9X1ZSX0_9GAMM</name>
<dbReference type="Proteomes" id="UP001139333">
    <property type="component" value="Unassembled WGS sequence"/>
</dbReference>
<reference evidence="3" key="1">
    <citation type="submission" date="2022-01" db="EMBL/GenBank/DDBJ databases">
        <title>Whole genome-based taxonomy of the Shewanellaceae.</title>
        <authorList>
            <person name="Martin-Rodriguez A.J."/>
        </authorList>
    </citation>
    <scope>NUCLEOTIDE SEQUENCE</scope>
    <source>
        <strain evidence="3">DSM 16422</strain>
    </source>
</reference>
<proteinExistence type="inferred from homology"/>